<dbReference type="GO" id="GO:0016020">
    <property type="term" value="C:membrane"/>
    <property type="evidence" value="ECO:0007669"/>
    <property type="project" value="UniProtKB-SubCell"/>
</dbReference>
<comment type="subcellular location">
    <subcellularLocation>
        <location evidence="1">Membrane</location>
    </subcellularLocation>
</comment>
<evidence type="ECO:0000256" key="5">
    <source>
        <dbReference type="NCBIfam" id="TIGR02228"/>
    </source>
</evidence>
<evidence type="ECO:0000256" key="1">
    <source>
        <dbReference type="ARBA" id="ARBA00004370"/>
    </source>
</evidence>
<dbReference type="NCBIfam" id="NF046067">
    <property type="entry name" value="SigPepSipWBacil"/>
    <property type="match status" value="1"/>
</dbReference>
<dbReference type="STRING" id="1793963.AXI58_17055"/>
<comment type="caution">
    <text evidence="7">The sequence shown here is derived from an EMBL/GenBank/DDBJ whole genome shotgun (WGS) entry which is preliminary data.</text>
</comment>
<keyword evidence="3 6" id="KW-1133">Transmembrane helix</keyword>
<dbReference type="CDD" id="cd06462">
    <property type="entry name" value="Peptidase_S24_S26"/>
    <property type="match status" value="1"/>
</dbReference>
<dbReference type="PANTHER" id="PTHR10806">
    <property type="entry name" value="SIGNAL PEPTIDASE COMPLEX CATALYTIC SUBUNIT SEC11"/>
    <property type="match status" value="1"/>
</dbReference>
<accession>A0A150F6G7</accession>
<evidence type="ECO:0000256" key="2">
    <source>
        <dbReference type="ARBA" id="ARBA00022692"/>
    </source>
</evidence>
<evidence type="ECO:0000313" key="8">
    <source>
        <dbReference type="Proteomes" id="UP000075430"/>
    </source>
</evidence>
<evidence type="ECO:0000313" key="7">
    <source>
        <dbReference type="EMBL" id="KXZ18517.1"/>
    </source>
</evidence>
<keyword evidence="2 6" id="KW-0812">Transmembrane</keyword>
<feature type="transmembrane region" description="Helical" evidence="6">
    <location>
        <begin position="7"/>
        <end position="28"/>
    </location>
</feature>
<dbReference type="GO" id="GO:0009003">
    <property type="term" value="F:signal peptidase activity"/>
    <property type="evidence" value="ECO:0007669"/>
    <property type="project" value="UniProtKB-EC"/>
</dbReference>
<dbReference type="PRINTS" id="PR00728">
    <property type="entry name" value="SIGNALPTASE"/>
</dbReference>
<dbReference type="NCBIfam" id="TIGR02228">
    <property type="entry name" value="sigpep_I_arch"/>
    <property type="match status" value="1"/>
</dbReference>
<dbReference type="InterPro" id="IPR036286">
    <property type="entry name" value="LexA/Signal_pep-like_sf"/>
</dbReference>
<dbReference type="OrthoDB" id="2243765at2"/>
<feature type="transmembrane region" description="Helical" evidence="6">
    <location>
        <begin position="148"/>
        <end position="173"/>
    </location>
</feature>
<keyword evidence="4 6" id="KW-0472">Membrane</keyword>
<dbReference type="RefSeq" id="WP_061521965.1">
    <property type="nucleotide sequence ID" value="NZ_JANBMN010000002.1"/>
</dbReference>
<dbReference type="EMBL" id="LSBA01000017">
    <property type="protein sequence ID" value="KXZ18517.1"/>
    <property type="molecule type" value="Genomic_DNA"/>
</dbReference>
<keyword evidence="8" id="KW-1185">Reference proteome</keyword>
<evidence type="ECO:0000256" key="6">
    <source>
        <dbReference type="SAM" id="Phobius"/>
    </source>
</evidence>
<dbReference type="EC" id="3.4.21.89" evidence="5"/>
<protein>
    <recommendedName>
        <fullName evidence="5">Signal peptidase I</fullName>
        <ecNumber evidence="5">3.4.21.89</ecNumber>
    </recommendedName>
</protein>
<dbReference type="PANTHER" id="PTHR10806:SF6">
    <property type="entry name" value="SIGNAL PEPTIDASE COMPLEX CATALYTIC SUBUNIT SEC11"/>
    <property type="match status" value="1"/>
</dbReference>
<dbReference type="SUPFAM" id="SSF51306">
    <property type="entry name" value="LexA/Signal peptidase"/>
    <property type="match status" value="1"/>
</dbReference>
<organism evidence="7 8">
    <name type="scientific">Bacillus nakamurai</name>
    <dbReference type="NCBI Taxonomy" id="1793963"/>
    <lineage>
        <taxon>Bacteria</taxon>
        <taxon>Bacillati</taxon>
        <taxon>Bacillota</taxon>
        <taxon>Bacilli</taxon>
        <taxon>Bacillales</taxon>
        <taxon>Bacillaceae</taxon>
        <taxon>Bacillus</taxon>
    </lineage>
</organism>
<reference evidence="8" key="1">
    <citation type="submission" date="2016-02" db="EMBL/GenBank/DDBJ databases">
        <authorList>
            <person name="Dunlap C."/>
        </authorList>
    </citation>
    <scope>NUCLEOTIDE SEQUENCE [LARGE SCALE GENOMIC DNA]</scope>
    <source>
        <strain evidence="8">NRRL B-41092</strain>
    </source>
</reference>
<sequence>MKKTMKLISNILYVVIFSFIIVLTLTVISTRASGGEPSIFGYTLKSVLSGSMDPEFKTGSLIAVKKIPDVTALKEGDVITFTQDDGSAVTHRIIGITKKGGRLLFETKGDHNAAPDAAPVQSEQVMAQYTGYQLPYAGYVIHLASQPIGTAILLIVPGIMLLVYSITVIGSAIRDIERKTKALEEDAKNSTMST</sequence>
<dbReference type="GO" id="GO:0004252">
    <property type="term" value="F:serine-type endopeptidase activity"/>
    <property type="evidence" value="ECO:0007669"/>
    <property type="project" value="UniProtKB-UniRule"/>
</dbReference>
<dbReference type="Proteomes" id="UP000075430">
    <property type="component" value="Unassembled WGS sequence"/>
</dbReference>
<name>A0A150F6G7_9BACI</name>
<evidence type="ECO:0000256" key="4">
    <source>
        <dbReference type="ARBA" id="ARBA00023136"/>
    </source>
</evidence>
<evidence type="ECO:0000256" key="3">
    <source>
        <dbReference type="ARBA" id="ARBA00022989"/>
    </source>
</evidence>
<dbReference type="InterPro" id="IPR001733">
    <property type="entry name" value="Peptidase_S26B"/>
</dbReference>
<proteinExistence type="predicted"/>
<dbReference type="AlphaFoldDB" id="A0A150F6G7"/>
<dbReference type="GO" id="GO:0006465">
    <property type="term" value="P:signal peptide processing"/>
    <property type="evidence" value="ECO:0007669"/>
    <property type="project" value="UniProtKB-UniRule"/>
</dbReference>
<gene>
    <name evidence="7" type="ORF">AXI58_17055</name>
</gene>